<evidence type="ECO:0000256" key="3">
    <source>
        <dbReference type="ARBA" id="ARBA00022884"/>
    </source>
</evidence>
<feature type="region of interest" description="Disordered" evidence="6">
    <location>
        <begin position="19"/>
        <end position="95"/>
    </location>
</feature>
<evidence type="ECO:0000313" key="9">
    <source>
        <dbReference type="Proteomes" id="UP000549394"/>
    </source>
</evidence>
<protein>
    <recommendedName>
        <fullName evidence="2">RNA-binding protein 42</fullName>
    </recommendedName>
    <alternativeName>
        <fullName evidence="4">RNA-binding motif protein 42</fullName>
    </alternativeName>
</protein>
<name>A0A7I8VTK5_9ANNE</name>
<evidence type="ECO:0000256" key="5">
    <source>
        <dbReference type="PROSITE-ProRule" id="PRU00176"/>
    </source>
</evidence>
<evidence type="ECO:0000256" key="6">
    <source>
        <dbReference type="SAM" id="MobiDB-lite"/>
    </source>
</evidence>
<evidence type="ECO:0000259" key="7">
    <source>
        <dbReference type="PROSITE" id="PS50102"/>
    </source>
</evidence>
<dbReference type="Gene3D" id="3.30.70.330">
    <property type="match status" value="1"/>
</dbReference>
<evidence type="ECO:0000256" key="4">
    <source>
        <dbReference type="ARBA" id="ARBA00030574"/>
    </source>
</evidence>
<feature type="domain" description="RRM" evidence="7">
    <location>
        <begin position="164"/>
        <end position="242"/>
    </location>
</feature>
<dbReference type="PROSITE" id="PS50102">
    <property type="entry name" value="RRM"/>
    <property type="match status" value="1"/>
</dbReference>
<comment type="caution">
    <text evidence="8">The sequence shown here is derived from an EMBL/GenBank/DDBJ whole genome shotgun (WGS) entry which is preliminary data.</text>
</comment>
<dbReference type="PANTHER" id="PTHR47640:SF11">
    <property type="entry name" value="RNA-BINDING PROTEIN 42"/>
    <property type="match status" value="1"/>
</dbReference>
<accession>A0A7I8VTK5</accession>
<organism evidence="8 9">
    <name type="scientific">Dimorphilus gyrociliatus</name>
    <dbReference type="NCBI Taxonomy" id="2664684"/>
    <lineage>
        <taxon>Eukaryota</taxon>
        <taxon>Metazoa</taxon>
        <taxon>Spiralia</taxon>
        <taxon>Lophotrochozoa</taxon>
        <taxon>Annelida</taxon>
        <taxon>Polychaeta</taxon>
        <taxon>Polychaeta incertae sedis</taxon>
        <taxon>Dinophilidae</taxon>
        <taxon>Dimorphilus</taxon>
    </lineage>
</organism>
<dbReference type="EMBL" id="CAJFCJ010000009">
    <property type="protein sequence ID" value="CAD5118741.1"/>
    <property type="molecule type" value="Genomic_DNA"/>
</dbReference>
<dbReference type="GO" id="GO:0003729">
    <property type="term" value="F:mRNA binding"/>
    <property type="evidence" value="ECO:0007669"/>
    <property type="project" value="InterPro"/>
</dbReference>
<dbReference type="SUPFAM" id="SSF54928">
    <property type="entry name" value="RNA-binding domain, RBD"/>
    <property type="match status" value="1"/>
</dbReference>
<dbReference type="AlphaFoldDB" id="A0A7I8VTK5"/>
<dbReference type="InterPro" id="IPR035979">
    <property type="entry name" value="RBD_domain_sf"/>
</dbReference>
<dbReference type="CDD" id="cd12383">
    <property type="entry name" value="RRM_RBM42"/>
    <property type="match status" value="1"/>
</dbReference>
<evidence type="ECO:0000256" key="1">
    <source>
        <dbReference type="ARBA" id="ARBA00007408"/>
    </source>
</evidence>
<proteinExistence type="inferred from homology"/>
<dbReference type="InterPro" id="IPR012677">
    <property type="entry name" value="Nucleotide-bd_a/b_plait_sf"/>
</dbReference>
<keyword evidence="9" id="KW-1185">Reference proteome</keyword>
<comment type="similarity">
    <text evidence="1">Belongs to the RRM RBM42 family.</text>
</comment>
<evidence type="ECO:0000256" key="2">
    <source>
        <dbReference type="ARBA" id="ARBA00015192"/>
    </source>
</evidence>
<dbReference type="SMART" id="SM00360">
    <property type="entry name" value="RRM"/>
    <property type="match status" value="1"/>
</dbReference>
<gene>
    <name evidence="8" type="ORF">DGYR_LOCUS7070</name>
</gene>
<sequence>MASGSSIDDELRRFEEEIAATESQTPQFNTYSPFTPHQLRNKGQPATISAPPVKNPAALVRPTTHIKEKRKENKSVPGPSVNVPQVSKEPDMEPVSQPALSALQMELEVKAVMEQVRARQNQMLQKQQESSSAGKIKTVKKYVRSAGGQVWEDHSLNDWDPDDFRMFCGDLGNEVTEETLSRIFSAYPSFKKARVVRDKRTNKTKGFGFASFSDPNDFAKAMREVNGRYVGNRPIKLRKSSWKDRQLDVVKKKDKEKKRLGFR</sequence>
<dbReference type="Pfam" id="PF00076">
    <property type="entry name" value="RRM_1"/>
    <property type="match status" value="1"/>
</dbReference>
<feature type="compositionally biased region" description="Polar residues" evidence="6">
    <location>
        <begin position="21"/>
        <end position="35"/>
    </location>
</feature>
<feature type="compositionally biased region" description="Basic and acidic residues" evidence="6">
    <location>
        <begin position="65"/>
        <end position="74"/>
    </location>
</feature>
<dbReference type="OrthoDB" id="1749473at2759"/>
<dbReference type="Proteomes" id="UP000549394">
    <property type="component" value="Unassembled WGS sequence"/>
</dbReference>
<dbReference type="PANTHER" id="PTHR47640">
    <property type="entry name" value="TRNA SELENOCYSTEINE 1-ASSOCIATED PROTEIN 1-RELATED-RELATED"/>
    <property type="match status" value="1"/>
</dbReference>
<dbReference type="InterPro" id="IPR050825">
    <property type="entry name" value="RBM42_RBP45_47-like"/>
</dbReference>
<dbReference type="InterPro" id="IPR034215">
    <property type="entry name" value="RBM42_RRM"/>
</dbReference>
<evidence type="ECO:0000313" key="8">
    <source>
        <dbReference type="EMBL" id="CAD5118741.1"/>
    </source>
</evidence>
<keyword evidence="3 5" id="KW-0694">RNA-binding</keyword>
<reference evidence="8 9" key="1">
    <citation type="submission" date="2020-08" db="EMBL/GenBank/DDBJ databases">
        <authorList>
            <person name="Hejnol A."/>
        </authorList>
    </citation>
    <scope>NUCLEOTIDE SEQUENCE [LARGE SCALE GENOMIC DNA]</scope>
</reference>
<dbReference type="InterPro" id="IPR000504">
    <property type="entry name" value="RRM_dom"/>
</dbReference>